<dbReference type="KEGG" id="cdet:87939775"/>
<dbReference type="AlphaFoldDB" id="A0AAX4I4E7"/>
<keyword evidence="2" id="KW-0732">Signal</keyword>
<accession>A0AAX4I4E7</accession>
<evidence type="ECO:0000256" key="2">
    <source>
        <dbReference type="SAM" id="SignalP"/>
    </source>
</evidence>
<evidence type="ECO:0000313" key="3">
    <source>
        <dbReference type="EMBL" id="WQF78258.1"/>
    </source>
</evidence>
<feature type="region of interest" description="Disordered" evidence="1">
    <location>
        <begin position="172"/>
        <end position="199"/>
    </location>
</feature>
<dbReference type="EMBL" id="CP137306">
    <property type="protein sequence ID" value="WQF78258.1"/>
    <property type="molecule type" value="Genomic_DNA"/>
</dbReference>
<reference evidence="4" key="1">
    <citation type="journal article" date="2023" name="bioRxiv">
        <title>Complete genome of the Medicago anthracnose fungus, Colletotrichum destructivum, reveals a mini-chromosome-like region within a core chromosome.</title>
        <authorList>
            <person name="Lapalu N."/>
            <person name="Simon A."/>
            <person name="Lu A."/>
            <person name="Plaumann P.-L."/>
            <person name="Amselem J."/>
            <person name="Pigne S."/>
            <person name="Auger A."/>
            <person name="Koch C."/>
            <person name="Dallery J.-F."/>
            <person name="O'Connell R.J."/>
        </authorList>
    </citation>
    <scope>NUCLEOTIDE SEQUENCE [LARGE SCALE GENOMIC DNA]</scope>
    <source>
        <strain evidence="4">CBS 520.97</strain>
    </source>
</reference>
<sequence>MSLVEMAINFLGLVSGALSCTIPPLYPGTEHAPEDATSSFAREPERNASACPNVNIFRSDDGIHGRAAPAYRRMRSRGNPGYIFLLFCGVEDQHANGVVILAVALAILGVGKVLSRNVDVLEDATVASAPRLVVFALRPASRVSPAVVNKSQLCDLGTKSPRFACILNPASDSPSSMPSLAPGLADSRPEGSAPIAVPRLPRDRDVAPGMIQDQWKPRYISTCDGLFRVSM</sequence>
<proteinExistence type="predicted"/>
<dbReference type="Proteomes" id="UP001322277">
    <property type="component" value="Chromosome 2"/>
</dbReference>
<keyword evidence="4" id="KW-1185">Reference proteome</keyword>
<protein>
    <submittedName>
        <fullName evidence="3">Uncharacterized protein</fullName>
    </submittedName>
</protein>
<gene>
    <name evidence="3" type="ORF">CDEST_03272</name>
</gene>
<feature type="signal peptide" evidence="2">
    <location>
        <begin position="1"/>
        <end position="19"/>
    </location>
</feature>
<organism evidence="3 4">
    <name type="scientific">Colletotrichum destructivum</name>
    <dbReference type="NCBI Taxonomy" id="34406"/>
    <lineage>
        <taxon>Eukaryota</taxon>
        <taxon>Fungi</taxon>
        <taxon>Dikarya</taxon>
        <taxon>Ascomycota</taxon>
        <taxon>Pezizomycotina</taxon>
        <taxon>Sordariomycetes</taxon>
        <taxon>Hypocreomycetidae</taxon>
        <taxon>Glomerellales</taxon>
        <taxon>Glomerellaceae</taxon>
        <taxon>Colletotrichum</taxon>
        <taxon>Colletotrichum destructivum species complex</taxon>
    </lineage>
</organism>
<name>A0AAX4I4E7_9PEZI</name>
<evidence type="ECO:0000313" key="4">
    <source>
        <dbReference type="Proteomes" id="UP001322277"/>
    </source>
</evidence>
<dbReference type="RefSeq" id="XP_062775482.1">
    <property type="nucleotide sequence ID" value="XM_062919431.1"/>
</dbReference>
<evidence type="ECO:0000256" key="1">
    <source>
        <dbReference type="SAM" id="MobiDB-lite"/>
    </source>
</evidence>
<dbReference type="GeneID" id="87939775"/>
<feature type="chain" id="PRO_5043847755" evidence="2">
    <location>
        <begin position="20"/>
        <end position="231"/>
    </location>
</feature>